<dbReference type="GeneID" id="114251192"/>
<feature type="binding site" evidence="14">
    <location>
        <position position="630"/>
    </location>
    <ligand>
        <name>Zn(2+)</name>
        <dbReference type="ChEBI" id="CHEBI:29105"/>
    </ligand>
</feature>
<dbReference type="InterPro" id="IPR018163">
    <property type="entry name" value="Thr/Ala-tRNA-synth_IIc_edit"/>
</dbReference>
<dbReference type="PANTHER" id="PTHR11777:SF39">
    <property type="entry name" value="ALANINE--TRNA LIGASE, MITOCHONDRIAL"/>
    <property type="match status" value="1"/>
</dbReference>
<dbReference type="Pfam" id="PF01411">
    <property type="entry name" value="tRNA-synt_2c"/>
    <property type="match status" value="2"/>
</dbReference>
<dbReference type="GO" id="GO:0006419">
    <property type="term" value="P:alanyl-tRNA aminoacylation"/>
    <property type="evidence" value="ECO:0007669"/>
    <property type="project" value="InterPro"/>
</dbReference>
<evidence type="ECO:0000256" key="12">
    <source>
        <dbReference type="ARBA" id="ARBA00032577"/>
    </source>
</evidence>
<dbReference type="Gene3D" id="2.40.30.130">
    <property type="match status" value="1"/>
</dbReference>
<evidence type="ECO:0000256" key="2">
    <source>
        <dbReference type="ARBA" id="ARBA00013168"/>
    </source>
</evidence>
<evidence type="ECO:0000256" key="6">
    <source>
        <dbReference type="ARBA" id="ARBA00022741"/>
    </source>
</evidence>
<comment type="subunit">
    <text evidence="14">Monomer.</text>
</comment>
<keyword evidence="7 14" id="KW-0862">Zinc</keyword>
<dbReference type="Gene3D" id="3.30.930.10">
    <property type="entry name" value="Bira Bifunctional Protein, Domain 2"/>
    <property type="match status" value="1"/>
</dbReference>
<proteinExistence type="inferred from homology"/>
<dbReference type="CTD" id="38595"/>
<dbReference type="Gene3D" id="3.30.980.10">
    <property type="entry name" value="Threonyl-trna Synthetase, Chain A, domain 2"/>
    <property type="match status" value="1"/>
</dbReference>
<dbReference type="GO" id="GO:0004813">
    <property type="term" value="F:alanine-tRNA ligase activity"/>
    <property type="evidence" value="ECO:0007669"/>
    <property type="project" value="UniProtKB-UniRule"/>
</dbReference>
<dbReference type="RefSeq" id="XP_028041180.1">
    <property type="nucleotide sequence ID" value="XM_028185379.1"/>
</dbReference>
<name>A0A6J2KGN0_BOMMA</name>
<organism evidence="16 17">
    <name type="scientific">Bombyx mandarina</name>
    <name type="common">Wild silk moth</name>
    <name type="synonym">Wild silkworm</name>
    <dbReference type="NCBI Taxonomy" id="7092"/>
    <lineage>
        <taxon>Eukaryota</taxon>
        <taxon>Metazoa</taxon>
        <taxon>Ecdysozoa</taxon>
        <taxon>Arthropoda</taxon>
        <taxon>Hexapoda</taxon>
        <taxon>Insecta</taxon>
        <taxon>Pterygota</taxon>
        <taxon>Neoptera</taxon>
        <taxon>Endopterygota</taxon>
        <taxon>Lepidoptera</taxon>
        <taxon>Glossata</taxon>
        <taxon>Ditrysia</taxon>
        <taxon>Bombycoidea</taxon>
        <taxon>Bombycidae</taxon>
        <taxon>Bombycinae</taxon>
        <taxon>Bombyx</taxon>
    </lineage>
</organism>
<dbReference type="SUPFAM" id="SSF101353">
    <property type="entry name" value="Putative anticodon-binding domain of alanyl-tRNA synthetase (AlaRS)"/>
    <property type="match status" value="1"/>
</dbReference>
<dbReference type="SUPFAM" id="SSF50447">
    <property type="entry name" value="Translation proteins"/>
    <property type="match status" value="1"/>
</dbReference>
<evidence type="ECO:0000256" key="14">
    <source>
        <dbReference type="HAMAP-Rule" id="MF_03133"/>
    </source>
</evidence>
<evidence type="ECO:0000256" key="13">
    <source>
        <dbReference type="ARBA" id="ARBA00048300"/>
    </source>
</evidence>
<evidence type="ECO:0000256" key="7">
    <source>
        <dbReference type="ARBA" id="ARBA00022833"/>
    </source>
</evidence>
<dbReference type="NCBIfam" id="TIGR00344">
    <property type="entry name" value="alaS"/>
    <property type="match status" value="1"/>
</dbReference>
<keyword evidence="9 14" id="KW-0694">RNA-binding</keyword>
<comment type="cofactor">
    <cofactor evidence="14">
        <name>Zn(2+)</name>
        <dbReference type="ChEBI" id="CHEBI:29105"/>
    </cofactor>
    <text evidence="14">Binds 1 zinc ion per subunit.</text>
</comment>
<keyword evidence="3 14" id="KW-0820">tRNA-binding</keyword>
<dbReference type="InterPro" id="IPR045864">
    <property type="entry name" value="aa-tRNA-synth_II/BPL/LPL"/>
</dbReference>
<dbReference type="InterPro" id="IPR023033">
    <property type="entry name" value="Ala_tRNA_ligase_euk/bac"/>
</dbReference>
<evidence type="ECO:0000259" key="15">
    <source>
        <dbReference type="PROSITE" id="PS50860"/>
    </source>
</evidence>
<protein>
    <recommendedName>
        <fullName evidence="2">alanine--tRNA ligase</fullName>
        <ecNumber evidence="2">6.1.1.7</ecNumber>
    </recommendedName>
    <alternativeName>
        <fullName evidence="12">Alanyl-tRNA synthetase</fullName>
    </alternativeName>
</protein>
<dbReference type="OrthoDB" id="2423964at2759"/>
<dbReference type="GO" id="GO:0000049">
    <property type="term" value="F:tRNA binding"/>
    <property type="evidence" value="ECO:0007669"/>
    <property type="project" value="UniProtKB-KW"/>
</dbReference>
<dbReference type="SUPFAM" id="SSF55681">
    <property type="entry name" value="Class II aaRS and biotin synthetases"/>
    <property type="match status" value="1"/>
</dbReference>
<dbReference type="InterPro" id="IPR050058">
    <property type="entry name" value="Ala-tRNA_ligase"/>
</dbReference>
<dbReference type="PANTHER" id="PTHR11777">
    <property type="entry name" value="ALANYL-TRNA SYNTHETASE"/>
    <property type="match status" value="1"/>
</dbReference>
<keyword evidence="8 14" id="KW-0067">ATP-binding</keyword>
<comment type="similarity">
    <text evidence="1 14">Belongs to the class-II aminoacyl-tRNA synthetase family.</text>
</comment>
<dbReference type="GO" id="GO:0005739">
    <property type="term" value="C:mitochondrion"/>
    <property type="evidence" value="ECO:0007669"/>
    <property type="project" value="TreeGrafter"/>
</dbReference>
<gene>
    <name evidence="17 18" type="primary">LOC114251192</name>
</gene>
<feature type="binding site" evidence="14">
    <location>
        <position position="626"/>
    </location>
    <ligand>
        <name>Zn(2+)</name>
        <dbReference type="ChEBI" id="CHEBI:29105"/>
    </ligand>
</feature>
<keyword evidence="16" id="KW-1185">Reference proteome</keyword>
<dbReference type="InterPro" id="IPR018164">
    <property type="entry name" value="Ala-tRNA-synth_IIc_N"/>
</dbReference>
<dbReference type="InterPro" id="IPR009000">
    <property type="entry name" value="Transl_B-barrel_sf"/>
</dbReference>
<evidence type="ECO:0000313" key="16">
    <source>
        <dbReference type="Proteomes" id="UP000504629"/>
    </source>
</evidence>
<reference evidence="17 18" key="1">
    <citation type="submission" date="2025-04" db="UniProtKB">
        <authorList>
            <consortium name="RefSeq"/>
        </authorList>
    </citation>
    <scope>IDENTIFICATION</scope>
    <source>
        <tissue evidence="17 18">Silk gland</tissue>
    </source>
</reference>
<dbReference type="GO" id="GO:0005524">
    <property type="term" value="F:ATP binding"/>
    <property type="evidence" value="ECO:0007669"/>
    <property type="project" value="UniProtKB-UniRule"/>
</dbReference>
<feature type="domain" description="Alanyl-transfer RNA synthetases family profile" evidence="15">
    <location>
        <begin position="16"/>
        <end position="777"/>
    </location>
</feature>
<dbReference type="InterPro" id="IPR018165">
    <property type="entry name" value="Ala-tRNA-synth_IIc_core"/>
</dbReference>
<feature type="binding site" evidence="14">
    <location>
        <position position="738"/>
    </location>
    <ligand>
        <name>Zn(2+)</name>
        <dbReference type="ChEBI" id="CHEBI:29105"/>
    </ligand>
</feature>
<dbReference type="RefSeq" id="XP_028041181.1">
    <property type="nucleotide sequence ID" value="XM_028185380.1"/>
</dbReference>
<dbReference type="GO" id="GO:0008270">
    <property type="term" value="F:zinc ion binding"/>
    <property type="evidence" value="ECO:0007669"/>
    <property type="project" value="UniProtKB-UniRule"/>
</dbReference>
<dbReference type="Proteomes" id="UP000504629">
    <property type="component" value="Unplaced"/>
</dbReference>
<keyword evidence="4 14" id="KW-0436">Ligase</keyword>
<evidence type="ECO:0000256" key="5">
    <source>
        <dbReference type="ARBA" id="ARBA00022723"/>
    </source>
</evidence>
<dbReference type="FunFam" id="3.30.930.10:FF:000011">
    <property type="entry name" value="Alanine--tRNA ligase, cytoplasmic"/>
    <property type="match status" value="1"/>
</dbReference>
<dbReference type="KEGG" id="bman:114251192"/>
<feature type="binding site" evidence="14">
    <location>
        <position position="734"/>
    </location>
    <ligand>
        <name>Zn(2+)</name>
        <dbReference type="ChEBI" id="CHEBI:29105"/>
    </ligand>
</feature>
<dbReference type="AlphaFoldDB" id="A0A6J2KGN0"/>
<evidence type="ECO:0000313" key="18">
    <source>
        <dbReference type="RefSeq" id="XP_028041181.1"/>
    </source>
</evidence>
<evidence type="ECO:0000256" key="4">
    <source>
        <dbReference type="ARBA" id="ARBA00022598"/>
    </source>
</evidence>
<dbReference type="PROSITE" id="PS50860">
    <property type="entry name" value="AA_TRNA_LIGASE_II_ALA"/>
    <property type="match status" value="1"/>
</dbReference>
<evidence type="ECO:0000256" key="11">
    <source>
        <dbReference type="ARBA" id="ARBA00023146"/>
    </source>
</evidence>
<comment type="catalytic activity">
    <reaction evidence="13 14">
        <text>tRNA(Ala) + L-alanine + ATP = L-alanyl-tRNA(Ala) + AMP + diphosphate</text>
        <dbReference type="Rhea" id="RHEA:12540"/>
        <dbReference type="Rhea" id="RHEA-COMP:9657"/>
        <dbReference type="Rhea" id="RHEA-COMP:9923"/>
        <dbReference type="ChEBI" id="CHEBI:30616"/>
        <dbReference type="ChEBI" id="CHEBI:33019"/>
        <dbReference type="ChEBI" id="CHEBI:57972"/>
        <dbReference type="ChEBI" id="CHEBI:78442"/>
        <dbReference type="ChEBI" id="CHEBI:78497"/>
        <dbReference type="ChEBI" id="CHEBI:456215"/>
        <dbReference type="EC" id="6.1.1.7"/>
    </reaction>
</comment>
<keyword evidence="5 14" id="KW-0479">Metal-binding</keyword>
<keyword evidence="11 14" id="KW-0030">Aminoacyl-tRNA synthetase</keyword>
<evidence type="ECO:0000256" key="10">
    <source>
        <dbReference type="ARBA" id="ARBA00022917"/>
    </source>
</evidence>
<evidence type="ECO:0000256" key="8">
    <source>
        <dbReference type="ARBA" id="ARBA00022840"/>
    </source>
</evidence>
<comment type="function">
    <text evidence="14">Catalyzes the attachment of alanine to tRNA(Ala) in a two-step reaction: alanine is first activated by ATP to form Ala-AMP and then transferred to the acceptor end of tRNA(Ala). Also edits incorrectly charged tRNA(Ala) via its editing domain.</text>
</comment>
<keyword evidence="6 14" id="KW-0547">Nucleotide-binding</keyword>
<evidence type="ECO:0000256" key="1">
    <source>
        <dbReference type="ARBA" id="ARBA00008226"/>
    </source>
</evidence>
<dbReference type="InterPro" id="IPR018162">
    <property type="entry name" value="Ala-tRNA-ligase_IIc_anticod-bd"/>
</dbReference>
<dbReference type="PRINTS" id="PR00980">
    <property type="entry name" value="TRNASYNTHALA"/>
</dbReference>
<sequence length="997" mass="110659">MLRVPVKKSTGFTRMKSTSSIRNTFIKYFIDNHAHKFVKSSSVVPLCDPTVPFVNAGMNQFKGVFLGTVNAPCPRAVNSQKCIRVGGKHNDLDLVGTDSHHHTFFEMLGNWSFGDYYKKEACQMAWDLLLGPYRLKPDDLVVTYFAGDPTMKLNEDRECRDIWKSLGVSPSRIKGLGASDNFWEMGLTGPCGPCTEIHVVNPDGSLTEIWNLVFIQFNREADGSVTSLSRHHVDTGMGLERMAKLLQGVPSNYDTDIFKPLIKAIEKNSKNVPAYSGQYTESSTLDCAYRRLADHSRMISVCLADGVFPANSLNVKQIMRKSFKICSDVFNNPHLLSNLYDEVAATLSSTYPELVSNKSNAKLIIEHEAQAYAKMRAGLVKKWKDLVTRYPEVESLNDVETPGFALGYKEFKETVSKLNTSIIPGELIFKLYDTHGLQEELINRIAELNNMTTDKEGFQKLLSKHKHRHKTAFKEQDLNKTILFNDAIDRLIKNGISRTNDNFKYNYEITDSKLELGTLTTKLCAILNEDCQWIDVLDTIENRPYYLVTEDTNFYCEEGGQISDSGVARIDEHLSFKVDSVFKIRDFVFHKGCFLVDKNYSACVKCGSDVTLIIDGEKKLRVIQNHTAIHLLNAAIRKALPNSVVSQIGSKVTDRGLYLNLSVYGEKLSEDVLLAAECMIRESIESNARIETKILDSVQLALEDSVVTVPGETYPETGLRLVIIQEPLISKELCCGTHAPSAGALRDVCITQAKGLGTNAPTVYCVSGEAARQARELFCRTKKLEEVVDLMDPERLREEVADIRRALGDVCGDRGAPLGELARCQAALRRAAARPAPHPEPHPAPALQAIAEAEIREAIQEAVDGGRRFVVQFVRCSYLMQDSGLARALRSGVTLPALLLGCAGGVIHAQAHVPKDLVTESFTAERWLGCILPVFRAAAQPPASGDSALTRAAMTPTKVSLIDCEDLVQDAMRAAIRFAQAHAHAPRRPADKNRQHN</sequence>
<evidence type="ECO:0000256" key="3">
    <source>
        <dbReference type="ARBA" id="ARBA00022555"/>
    </source>
</evidence>
<dbReference type="CDD" id="cd00673">
    <property type="entry name" value="AlaRS_core"/>
    <property type="match status" value="1"/>
</dbReference>
<comment type="domain">
    <text evidence="14">Consists of three domains; the N-terminal catalytic domain, the editing domain and the C-terminal C-Ala domain. The editing domain removes incorrectly charged amino acids, while the C-Ala domain, along with tRNA(Ala), serves as a bridge to cooperatively bring together the editing and aminoacylation centers thus stimulating deacylation of misacylated tRNAs.</text>
</comment>
<dbReference type="EC" id="6.1.1.7" evidence="2"/>
<dbReference type="GO" id="GO:0002161">
    <property type="term" value="F:aminoacyl-tRNA deacylase activity"/>
    <property type="evidence" value="ECO:0007669"/>
    <property type="project" value="TreeGrafter"/>
</dbReference>
<keyword evidence="10 14" id="KW-0648">Protein biosynthesis</keyword>
<evidence type="ECO:0000313" key="17">
    <source>
        <dbReference type="RefSeq" id="XP_028041180.1"/>
    </source>
</evidence>
<dbReference type="SUPFAM" id="SSF55186">
    <property type="entry name" value="ThrRS/AlaRS common domain"/>
    <property type="match status" value="1"/>
</dbReference>
<dbReference type="InterPro" id="IPR002318">
    <property type="entry name" value="Ala-tRNA-lgiase_IIc"/>
</dbReference>
<accession>A0A6J2KGN0</accession>
<evidence type="ECO:0000256" key="9">
    <source>
        <dbReference type="ARBA" id="ARBA00022884"/>
    </source>
</evidence>
<dbReference type="HAMAP" id="MF_00036_B">
    <property type="entry name" value="Ala_tRNA_synth_B"/>
    <property type="match status" value="1"/>
</dbReference>